<protein>
    <submittedName>
        <fullName evidence="2">Uncharacterized protein</fullName>
    </submittedName>
</protein>
<organism evidence="2 3">
    <name type="scientific">Dawidia cretensis</name>
    <dbReference type="NCBI Taxonomy" id="2782350"/>
    <lineage>
        <taxon>Bacteria</taxon>
        <taxon>Pseudomonadati</taxon>
        <taxon>Bacteroidota</taxon>
        <taxon>Cytophagia</taxon>
        <taxon>Cytophagales</taxon>
        <taxon>Chryseotaleaceae</taxon>
        <taxon>Dawidia</taxon>
    </lineage>
</organism>
<dbReference type="RefSeq" id="WP_254082175.1">
    <property type="nucleotide sequence ID" value="NZ_JAHESE010000001.1"/>
</dbReference>
<evidence type="ECO:0000256" key="1">
    <source>
        <dbReference type="SAM" id="SignalP"/>
    </source>
</evidence>
<proteinExistence type="predicted"/>
<keyword evidence="1" id="KW-0732">Signal</keyword>
<name>A0AAP2DUU3_9BACT</name>
<feature type="chain" id="PRO_5042908032" evidence="1">
    <location>
        <begin position="31"/>
        <end position="2869"/>
    </location>
</feature>
<dbReference type="Gene3D" id="2.60.40.10">
    <property type="entry name" value="Immunoglobulins"/>
    <property type="match status" value="1"/>
</dbReference>
<evidence type="ECO:0000313" key="2">
    <source>
        <dbReference type="EMBL" id="MBT1706582.1"/>
    </source>
</evidence>
<feature type="signal peptide" evidence="1">
    <location>
        <begin position="1"/>
        <end position="30"/>
    </location>
</feature>
<accession>A0AAP2DUU3</accession>
<evidence type="ECO:0000313" key="3">
    <source>
        <dbReference type="Proteomes" id="UP001319080"/>
    </source>
</evidence>
<dbReference type="InterPro" id="IPR013783">
    <property type="entry name" value="Ig-like_fold"/>
</dbReference>
<comment type="caution">
    <text evidence="2">The sequence shown here is derived from an EMBL/GenBank/DDBJ whole genome shotgun (WGS) entry which is preliminary data.</text>
</comment>
<gene>
    <name evidence="2" type="ORF">KK062_00025</name>
</gene>
<dbReference type="Proteomes" id="UP001319080">
    <property type="component" value="Unassembled WGS sequence"/>
</dbReference>
<sequence>MVPSIFKTGWHVSITVLVFCTLLGAQQASAQQTFYSRNATAGAGNANWDANTTWSNTGHGGAVPCGGCQQTPGPDDDVIIAANHTVIYRSGNQPAASLRSVLNLTVNGTLQFGNNNNTIAFSVLNDVTVGTGGTIRNGATGTNTHTFNIGGDLENNGTFDFGTVPVAANLTVSTTVAFTGSGQTITGTGSLIQLYRMTNSGGNVSTTQPLRINGTLNFASDGLLSVLAPANITLTAAATIPIYSANRYIELDGKATSTSQLIRENSGSVNQWRIFYPVGTPTGGYTPLDLSAAGVVAGGTPTSGSTLSIKPIFNTSIQGQLRRTFRLLVSGNNAATTLNAGARFYYNELDDISGGDVEANYDTNWFLNAGNGSWTSLTGGTVMAADNYFTGAAGQPLRTGTYYYTIGTANAYPMTWYSYQTGFWKNWENWTQDPSGTTLVNPLNLPPQPGDQVVILNGFTITADTSNIVLGSTTIQGGAVLDMTTMTDNTLGTVSGAGLLRIGSVNLPAGTYTNFVAAGTGGTVEYYNTGGALSTTQTVYNKLWLTNSTNAAITFVSGSDLTVNSDFNITQTGSSGTVTWQINNGSTTRRTIVLSGNLTVSANGRIRTSTGTPTAAHQMTITGNIVNNGSIKLFDDTDTQLTDAAYTAGTIYGRNLKRNVVEVTVTGLSDNSFTLHGQTDFYRLVVNKGTGQQAMLTINSSNVANFRLFGPTNQNYSGAAPNYISDNALSLINGTLQLQGTITIPNLVINGGGGIGGGWPIPQNAALWVNGDNIDIQVTNTTDTGDNGRQIYVFGLLRLTKGTMNLGFSRGLLGGGSGVFQMEGGTLNTWQIRTTYLGANNRFAYKQTGGSVNVGTAGQVGPSFHEYPRFALPYQECTFEMSGGNLTVATPTDANGQTRNGGMLIYAATSNIKVTGGNVYAQLPASNVNFTICSTAPFYNLDISKTSTAGTSGAVLSSLIFDDGTAYTRPAQPLTVLNDLTISGGDALLDCNSLDLTVGGNFQIATGTTYRPDDNTTTFNGTGAQAWTQSGTIANLYRVVMQKTAGTLTLGGSGTFPNITSSLELTAGTLADNTKTLTVTGTLSNSAVHASTGAGTGAIVLNNAASNTIGGANGTFGNLTIQTGAVVYTAGKQTVTNTLRLVTANTTLNIGSYNLTVLGTIVPSAGFGNNCNIETSGLQNAGGLTRKATSAADILFPVGTSTVLYTPVTINATATTAGTITVRPVKGAHPNVTTIGQSVQFYWRVTSDGFAGLGAVSHKTYTYSTAARDNAGAGYRAARYDPVTYSWSYSNAAYASNAVPGTTTIAVGASPHEFNTGTPGAWVNSAGSMLDGEYTAGNMAAFQTVTVYYSRLNGAWNANTTWSTNPDRVAAATGTPCLTCPVVIGSADGSLAHTVTITDANKSCGSLELNLNAFLDCGTITGHNFGTNVGGGTVAGRGTLRIGSAVFPAGDFINFLGPDGGTVEWYGTTKTLPATGPGPQNLNLLNYYNLILNPYPANTIYLSANDMLVYNNLTKTGTGNIYIDDTGNRKLVINNNFDIVEGAFSLRTGAVADMYVGNITIGPDGLFNMSGATAQVHNITVTGSIVNNGRLYLRSTSHVANLLFTGESNASLTGTGEDGTILNVVTVDKGTSQTPVLMFDLGGTVQTLGTNWLNLVNGTFAFNNENTYTISTNTTPYNIPSTARLKIDKGVVNIIGNVTNNAGDLTLAGTLEVTGGSVNINAAANNRTVNNDIEYAAAGTPTIIVSGGDLYVNGSIRRPTTTLSGALVYNQSGGTVTVGGRNAAGVNTRGVFEIENNPGSSFTMTGGTLSVSRSTAGTAYADLYINPVTSHVLPNATIEIGTSTTSAVSTTLSLNIVPTIGNLSILGTTTKQTVNIRSSKLNLSGTLQINNNTELETNTLDVTIGGDLSILGTGIYDGTIGGGNTTTFNGSGAQTGDLTATSTFQNITIDKGAGVATLTGTTSINNLNILRGVLSVSGTLNVNGNIVNNSTQVGNGFIMMSGTATTHTITSGGGSFTNLSLGGTALTKTVDVVGNTTINGTLDFTTSGTYRYLNIASNQWVFGSQNNPVSNAGTNRFIRTNGVSSDLGVVRNWSTGTNTFTYPVGTRTNYTPATYTLNVSTPGRLTVIAVNEQHPTASANGQYILNYYWMVQRDNSLVYGNNGTHTYQFPSGVVGGGSGTFMGAHLDAINLIGWTRPVGALNAAAADPRILTITNGLTFDASPSVPANMPQPGGEYHYTAGTTQTLPNPVQPVYTRYSDVGGGNATTAKSVTGANWNLATNWTLSSTGYGLPLSTVPVGRPVVILDEARMNMNTSGQRAFSTRIDGLLYTGSLSTPTVGHNLGAISGTGTLRTATNTLPAGNYTQFVSAGGGTIEYIAPMTMNNRNTYNHVSVIGSGVLTMTNTDLILNGNMTIGTGTTLDNSTNNRDITIAGNWTNNSTFNTGTGAVIFTGNNTQTVNGSTAFYNMVLSKSGGRVVLNGTGTTTVNNAFTLTTGYMITSATNPLIFAPAATWTGAGEQSFVSGPMRRNVPAGGSFQFPSGGFNTLAPINRYRPVRLSSTSAADTWTGQYIAGSPTTDGFNSATFNTVNLGDVSVHEYWLVSRSGSAAANLTLSYDVGSYKPPTIGVLANLRVVRWTGSQWDFPPGATSFVQDGSTAAGTVTVSTVTNFSPFTFGSTDQFTPLPLKWIDFTAQRAGTGIALDWITEKERNASHFEVERSEDGRTYTQIGTVEAVNSESKNKYDFFDKKANMQTRYYYRIRQVDLDQQSSYSNVLSVLEITGEQNAKARWAVTPNPIVDQVIFWQQDEISNGQLQAVLTTATGVQVFVGAGTLQTLNERIERVMNTAGAGVYILQLSDGNYQEKFRLVHL</sequence>
<dbReference type="EMBL" id="JAHESE010000001">
    <property type="protein sequence ID" value="MBT1706582.1"/>
    <property type="molecule type" value="Genomic_DNA"/>
</dbReference>
<keyword evidence="3" id="KW-1185">Reference proteome</keyword>
<reference evidence="2 3" key="1">
    <citation type="submission" date="2021-05" db="EMBL/GenBank/DDBJ databases">
        <title>A Polyphasic approach of four new species of the genus Ohtaekwangia: Ohtaekwangia histidinii sp. nov., Ohtaekwangia cretensis sp. nov., Ohtaekwangia indiensis sp. nov., Ohtaekwangia reichenbachii sp. nov. from diverse environment.</title>
        <authorList>
            <person name="Octaviana S."/>
        </authorList>
    </citation>
    <scope>NUCLEOTIDE SEQUENCE [LARGE SCALE GENOMIC DNA]</scope>
    <source>
        <strain evidence="2 3">PWU5</strain>
    </source>
</reference>